<protein>
    <submittedName>
        <fullName evidence="2">DUF4255 domain-containing protein</fullName>
    </submittedName>
</protein>
<evidence type="ECO:0000259" key="1">
    <source>
        <dbReference type="Pfam" id="PF14065"/>
    </source>
</evidence>
<evidence type="ECO:0000313" key="2">
    <source>
        <dbReference type="EMBL" id="MDT7828254.1"/>
    </source>
</evidence>
<dbReference type="Proteomes" id="UP001250656">
    <property type="component" value="Unassembled WGS sequence"/>
</dbReference>
<comment type="caution">
    <text evidence="2">The sequence shown here is derived from an EMBL/GenBank/DDBJ whole genome shotgun (WGS) entry which is preliminary data.</text>
</comment>
<sequence length="212" mass="23505">MIGIALKLLQDELGSYISLNSPGDDITSDDVILHNIALLDNEEADLNNKIVMTLVNIEEESTLKNCGNTVKGINGTRYVEPPVFLNLYMLISATLGPDLADAYEFALNRLSLIVQFFQSKKTFTVKNSPFATLSGNTVVTEEVKEALRLNVELYTLTFEQINHLWGSLGGKQVPSALYKIRLVKIQENTGQEAPVIERIKTVETLINADCDE</sequence>
<dbReference type="EMBL" id="JAVTTP010000001">
    <property type="protein sequence ID" value="MDT7828254.1"/>
    <property type="molecule type" value="Genomic_DNA"/>
</dbReference>
<feature type="domain" description="Pvc16 N-terminal" evidence="1">
    <location>
        <begin position="8"/>
        <end position="197"/>
    </location>
</feature>
<keyword evidence="3" id="KW-1185">Reference proteome</keyword>
<name>A0ABU3L3D8_9FLAO</name>
<dbReference type="InterPro" id="IPR025351">
    <property type="entry name" value="Pvc16_N"/>
</dbReference>
<dbReference type="Pfam" id="PF14065">
    <property type="entry name" value="Pvc16_N"/>
    <property type="match status" value="1"/>
</dbReference>
<accession>A0ABU3L3D8</accession>
<proteinExistence type="predicted"/>
<evidence type="ECO:0000313" key="3">
    <source>
        <dbReference type="Proteomes" id="UP001250656"/>
    </source>
</evidence>
<gene>
    <name evidence="2" type="ORF">RQM65_06225</name>
</gene>
<reference evidence="2 3" key="1">
    <citation type="submission" date="2023-09" db="EMBL/GenBank/DDBJ databases">
        <title>Novel taxa isolated from Blanes Bay.</title>
        <authorList>
            <person name="Rey-Velasco X."/>
            <person name="Lucena T."/>
        </authorList>
    </citation>
    <scope>NUCLEOTIDE SEQUENCE [LARGE SCALE GENOMIC DNA]</scope>
    <source>
        <strain evidence="2 3">S334</strain>
    </source>
</reference>
<organism evidence="2 3">
    <name type="scientific">Pricia mediterranea</name>
    <dbReference type="NCBI Taxonomy" id="3076079"/>
    <lineage>
        <taxon>Bacteria</taxon>
        <taxon>Pseudomonadati</taxon>
        <taxon>Bacteroidota</taxon>
        <taxon>Flavobacteriia</taxon>
        <taxon>Flavobacteriales</taxon>
        <taxon>Flavobacteriaceae</taxon>
        <taxon>Pricia</taxon>
    </lineage>
</organism>
<dbReference type="RefSeq" id="WP_314013476.1">
    <property type="nucleotide sequence ID" value="NZ_JAVTTP010000001.1"/>
</dbReference>